<protein>
    <submittedName>
        <fullName evidence="2">Uncharacterized protein</fullName>
    </submittedName>
</protein>
<accession>A0ABR1L7G8</accession>
<feature type="compositionally biased region" description="Polar residues" evidence="1">
    <location>
        <begin position="50"/>
        <end position="62"/>
    </location>
</feature>
<name>A0ABR1L7G8_9PEZI</name>
<reference evidence="2 3" key="1">
    <citation type="submission" date="2024-04" db="EMBL/GenBank/DDBJ databases">
        <title>Phyllosticta paracitricarpa is synonymous to the EU quarantine fungus P. citricarpa based on phylogenomic analyses.</title>
        <authorList>
            <consortium name="Lawrence Berkeley National Laboratory"/>
            <person name="Van Ingen-Buijs V.A."/>
            <person name="Van Westerhoven A.C."/>
            <person name="Haridas S."/>
            <person name="Skiadas P."/>
            <person name="Martin F."/>
            <person name="Groenewald J.Z."/>
            <person name="Crous P.W."/>
            <person name="Seidl M.F."/>
        </authorList>
    </citation>
    <scope>NUCLEOTIDE SEQUENCE [LARGE SCALE GENOMIC DNA]</scope>
    <source>
        <strain evidence="2 3">CBS 122670</strain>
    </source>
</reference>
<dbReference type="Proteomes" id="UP001365128">
    <property type="component" value="Unassembled WGS sequence"/>
</dbReference>
<sequence length="460" mass="49415">MSFFLSYILSSLPSNPTSPFLSSIPTQPFPPTTTTNQPLTHQLTIMTPVPSSHNTHAKTPSAIQMHHTHQRRRFSRDANDPLITPLHRSTRPVNQPPRRHPSPFSHSSNSSSSPGVLPRYSYGNSYGRAAGAGSPYFRPSADAGAVGEEQRGAGLGVSIRGIGTGIGRGRGVSRGVVRGIGRGRGRGGMGNVWIAPALREREARMQRSERGLSPTPTPMPRARLRSRLRVESLAAAAAGADGVRGEELGGGEEMVQGEHDRHNTSTTKTTTTANSAYQQHPRPTTPPPPCPPPQLSAKPTTAPPQPPPHSSSHQHKPANNTLLASLTHEIHTRTLAAHVHARRGERDKWLRNRDALAWLRARVEVLGEEGMGKSDGDDDAGQDQGREKRVEKEPEGREDGEWEEVEVPSSFGGGCEGRDGGGDGGTFGDGKGAEEAEVEADPYMCGDAASEVEDLLDWDL</sequence>
<feature type="compositionally biased region" description="Pro residues" evidence="1">
    <location>
        <begin position="283"/>
        <end position="294"/>
    </location>
</feature>
<keyword evidence="3" id="KW-1185">Reference proteome</keyword>
<comment type="caution">
    <text evidence="2">The sequence shown here is derived from an EMBL/GenBank/DDBJ whole genome shotgun (WGS) entry which is preliminary data.</text>
</comment>
<feature type="region of interest" description="Disordered" evidence="1">
    <location>
        <begin position="255"/>
        <end position="317"/>
    </location>
</feature>
<evidence type="ECO:0000313" key="3">
    <source>
        <dbReference type="Proteomes" id="UP001365128"/>
    </source>
</evidence>
<evidence type="ECO:0000256" key="1">
    <source>
        <dbReference type="SAM" id="MobiDB-lite"/>
    </source>
</evidence>
<gene>
    <name evidence="2" type="ORF">IWX46DRAFT_371852</name>
</gene>
<organism evidence="2 3">
    <name type="scientific">Phyllosticta citricarpa</name>
    <dbReference type="NCBI Taxonomy" id="55181"/>
    <lineage>
        <taxon>Eukaryota</taxon>
        <taxon>Fungi</taxon>
        <taxon>Dikarya</taxon>
        <taxon>Ascomycota</taxon>
        <taxon>Pezizomycotina</taxon>
        <taxon>Dothideomycetes</taxon>
        <taxon>Dothideomycetes incertae sedis</taxon>
        <taxon>Botryosphaeriales</taxon>
        <taxon>Phyllostictaceae</taxon>
        <taxon>Phyllosticta</taxon>
    </lineage>
</organism>
<evidence type="ECO:0000313" key="2">
    <source>
        <dbReference type="EMBL" id="KAK7531194.1"/>
    </source>
</evidence>
<feature type="region of interest" description="Disordered" evidence="1">
    <location>
        <begin position="50"/>
        <end position="116"/>
    </location>
</feature>
<feature type="compositionally biased region" description="Low complexity" evidence="1">
    <location>
        <begin position="264"/>
        <end position="276"/>
    </location>
</feature>
<dbReference type="EMBL" id="JBBPDW010000056">
    <property type="protein sequence ID" value="KAK7531194.1"/>
    <property type="molecule type" value="Genomic_DNA"/>
</dbReference>
<feature type="compositionally biased region" description="Basic and acidic residues" evidence="1">
    <location>
        <begin position="384"/>
        <end position="399"/>
    </location>
</feature>
<feature type="region of interest" description="Disordered" evidence="1">
    <location>
        <begin position="369"/>
        <end position="443"/>
    </location>
</feature>
<proteinExistence type="predicted"/>
<feature type="compositionally biased region" description="Low complexity" evidence="1">
    <location>
        <begin position="102"/>
        <end position="114"/>
    </location>
</feature>